<keyword evidence="2" id="KW-1185">Reference proteome</keyword>
<evidence type="ECO:0000313" key="2">
    <source>
        <dbReference type="Proteomes" id="UP001057402"/>
    </source>
</evidence>
<gene>
    <name evidence="1" type="ORF">MLD38_013554</name>
</gene>
<dbReference type="EMBL" id="CM042883">
    <property type="protein sequence ID" value="KAI4375722.1"/>
    <property type="molecule type" value="Genomic_DNA"/>
</dbReference>
<accession>A0ACB9RB94</accession>
<comment type="caution">
    <text evidence="1">The sequence shown here is derived from an EMBL/GenBank/DDBJ whole genome shotgun (WGS) entry which is preliminary data.</text>
</comment>
<sequence length="149" mass="17162">MTNKDKKKAMETINDLVEEAKLRTVLWSFLVFSVTYFFSPLASDPRLVADPPQPSPYLRWKRTIDSPVVKSAIADFVDKILKDFVVDLWYADITQNKEFPEQIHSVIMDALGEISLRVKEINLVDLLTRDIVDLIGDHLDVYRRILGVI</sequence>
<evidence type="ECO:0000313" key="1">
    <source>
        <dbReference type="EMBL" id="KAI4375722.1"/>
    </source>
</evidence>
<name>A0ACB9RB94_9MYRT</name>
<reference evidence="2" key="1">
    <citation type="journal article" date="2023" name="Front. Plant Sci.">
        <title>Chromosomal-level genome assembly of Melastoma candidum provides insights into trichome evolution.</title>
        <authorList>
            <person name="Zhong Y."/>
            <person name="Wu W."/>
            <person name="Sun C."/>
            <person name="Zou P."/>
            <person name="Liu Y."/>
            <person name="Dai S."/>
            <person name="Zhou R."/>
        </authorList>
    </citation>
    <scope>NUCLEOTIDE SEQUENCE [LARGE SCALE GENOMIC DNA]</scope>
</reference>
<proteinExistence type="predicted"/>
<organism evidence="1 2">
    <name type="scientific">Melastoma candidum</name>
    <dbReference type="NCBI Taxonomy" id="119954"/>
    <lineage>
        <taxon>Eukaryota</taxon>
        <taxon>Viridiplantae</taxon>
        <taxon>Streptophyta</taxon>
        <taxon>Embryophyta</taxon>
        <taxon>Tracheophyta</taxon>
        <taxon>Spermatophyta</taxon>
        <taxon>Magnoliopsida</taxon>
        <taxon>eudicotyledons</taxon>
        <taxon>Gunneridae</taxon>
        <taxon>Pentapetalae</taxon>
        <taxon>rosids</taxon>
        <taxon>malvids</taxon>
        <taxon>Myrtales</taxon>
        <taxon>Melastomataceae</taxon>
        <taxon>Melastomatoideae</taxon>
        <taxon>Melastomateae</taxon>
        <taxon>Melastoma</taxon>
    </lineage>
</organism>
<dbReference type="Proteomes" id="UP001057402">
    <property type="component" value="Chromosome 4"/>
</dbReference>
<protein>
    <submittedName>
        <fullName evidence="1">Uncharacterized protein</fullName>
    </submittedName>
</protein>